<evidence type="ECO:0000256" key="11">
    <source>
        <dbReference type="RuleBase" id="RU000488"/>
    </source>
</evidence>
<dbReference type="Proteomes" id="UP001153069">
    <property type="component" value="Unassembled WGS sequence"/>
</dbReference>
<keyword evidence="4 10" id="KW-0812">Transmembrane</keyword>
<evidence type="ECO:0000313" key="13">
    <source>
        <dbReference type="Proteomes" id="UP001153069"/>
    </source>
</evidence>
<evidence type="ECO:0000256" key="3">
    <source>
        <dbReference type="ARBA" id="ARBA00022448"/>
    </source>
</evidence>
<organism evidence="12 13">
    <name type="scientific">Seminavis robusta</name>
    <dbReference type="NCBI Taxonomy" id="568900"/>
    <lineage>
        <taxon>Eukaryota</taxon>
        <taxon>Sar</taxon>
        <taxon>Stramenopiles</taxon>
        <taxon>Ochrophyta</taxon>
        <taxon>Bacillariophyta</taxon>
        <taxon>Bacillariophyceae</taxon>
        <taxon>Bacillariophycidae</taxon>
        <taxon>Naviculales</taxon>
        <taxon>Naviculaceae</taxon>
        <taxon>Seminavis</taxon>
    </lineage>
</organism>
<reference evidence="12" key="1">
    <citation type="submission" date="2020-06" db="EMBL/GenBank/DDBJ databases">
        <authorList>
            <consortium name="Plant Systems Biology data submission"/>
        </authorList>
    </citation>
    <scope>NUCLEOTIDE SEQUENCE</scope>
    <source>
        <strain evidence="12">D6</strain>
    </source>
</reference>
<keyword evidence="13" id="KW-1185">Reference proteome</keyword>
<feature type="repeat" description="Solcar" evidence="10">
    <location>
        <begin position="494"/>
        <end position="580"/>
    </location>
</feature>
<dbReference type="InterPro" id="IPR018108">
    <property type="entry name" value="MCP_transmembrane"/>
</dbReference>
<evidence type="ECO:0000256" key="4">
    <source>
        <dbReference type="ARBA" id="ARBA00022692"/>
    </source>
</evidence>
<name>A0A9N8EHU2_9STRA</name>
<evidence type="ECO:0000256" key="7">
    <source>
        <dbReference type="ARBA" id="ARBA00022989"/>
    </source>
</evidence>
<dbReference type="GO" id="GO:0005743">
    <property type="term" value="C:mitochondrial inner membrane"/>
    <property type="evidence" value="ECO:0007669"/>
    <property type="project" value="UniProtKB-SubCell"/>
</dbReference>
<keyword evidence="3 11" id="KW-0813">Transport</keyword>
<feature type="repeat" description="Solcar" evidence="10">
    <location>
        <begin position="391"/>
        <end position="480"/>
    </location>
</feature>
<dbReference type="OrthoDB" id="427452at2759"/>
<proteinExistence type="inferred from homology"/>
<evidence type="ECO:0000313" key="12">
    <source>
        <dbReference type="EMBL" id="CAB9521028.1"/>
    </source>
</evidence>
<keyword evidence="7" id="KW-1133">Transmembrane helix</keyword>
<feature type="repeat" description="Solcar" evidence="10">
    <location>
        <begin position="293"/>
        <end position="377"/>
    </location>
</feature>
<evidence type="ECO:0000256" key="9">
    <source>
        <dbReference type="ARBA" id="ARBA00023136"/>
    </source>
</evidence>
<dbReference type="GO" id="GO:1990547">
    <property type="term" value="P:mitochondrial phosphate ion transmembrane transport"/>
    <property type="evidence" value="ECO:0007669"/>
    <property type="project" value="InterPro"/>
</dbReference>
<sequence>MTSMNSAPSMDENSFEIEKMAPSTRSFLIGRRSAVAMAAAAAAILPSLGATAISNSEPTASLPLDDFALGDGMWKQLKESKDLSVSALDDFLVPAYFATYAARFLVNYDEAIASWWRQEEITYSLLGDEKRQSKLGKSFGSMARSIQIALDSFIRQPKFQNNPSEAFAELLGMFLSTYGRDQEAKRQIGLLFSMLPSKDIPDKVGQFAITQQTTDASADNNIANDMMSRDYSALLPAEYRVVKAIDDSLSIQPPLRVYAIGESGETGQTATGTPFGPLASTPLIRERPSFSPSIYGLFGISGATGCALTHSVVIPLDVVKTRAQTNPDEFSDLLAGSQKIVQEEGIQGLLLGAQATLAGYFWYGLSVYPSYTFFKRLFTQTVLAPEVSAIHANDISLVAGAFAAVIASIGLTPLEAARIRVVADPDTYRPLGLSGTLDAIAAEDKDLGWQALYAGFPSLLSRQVIFGSIKFLAFERTSEAIFAAAPGLRDATWTALTVSLVAGGLSGAVSSIVSQPADSLLTFVAQNNRGTSSMGLIDGCRVMIREDGVGSLFRGLSSRCLWAGSIIAGQFLLYDVFRTLFGVTNDDLSQVYQISIQ</sequence>
<dbReference type="InterPro" id="IPR006311">
    <property type="entry name" value="TAT_signal"/>
</dbReference>
<comment type="similarity">
    <text evidence="2 11">Belongs to the mitochondrial carrier (TC 2.A.29) family.</text>
</comment>
<dbReference type="InterPro" id="IPR023395">
    <property type="entry name" value="MCP_dom_sf"/>
</dbReference>
<dbReference type="AlphaFoldDB" id="A0A9N8EHU2"/>
<comment type="subcellular location">
    <subcellularLocation>
        <location evidence="1">Mitochondrion inner membrane</location>
        <topology evidence="1">Multi-pass membrane protein</topology>
    </subcellularLocation>
</comment>
<keyword evidence="9 10" id="KW-0472">Membrane</keyword>
<evidence type="ECO:0000256" key="10">
    <source>
        <dbReference type="PROSITE-ProRule" id="PRU00282"/>
    </source>
</evidence>
<keyword evidence="5" id="KW-0677">Repeat</keyword>
<evidence type="ECO:0000256" key="1">
    <source>
        <dbReference type="ARBA" id="ARBA00004448"/>
    </source>
</evidence>
<keyword evidence="8" id="KW-0496">Mitochondrion</keyword>
<dbReference type="SUPFAM" id="SSF103506">
    <property type="entry name" value="Mitochondrial carrier"/>
    <property type="match status" value="1"/>
</dbReference>
<keyword evidence="6" id="KW-0999">Mitochondrion inner membrane</keyword>
<dbReference type="PROSITE" id="PS51318">
    <property type="entry name" value="TAT"/>
    <property type="match status" value="1"/>
</dbReference>
<dbReference type="InterPro" id="IPR044677">
    <property type="entry name" value="SLC25A3/Pic2/Mir1-like"/>
</dbReference>
<evidence type="ECO:0000256" key="5">
    <source>
        <dbReference type="ARBA" id="ARBA00022737"/>
    </source>
</evidence>
<comment type="caution">
    <text evidence="12">The sequence shown here is derived from an EMBL/GenBank/DDBJ whole genome shotgun (WGS) entry which is preliminary data.</text>
</comment>
<accession>A0A9N8EHU2</accession>
<dbReference type="PANTHER" id="PTHR45671">
    <property type="entry name" value="SOLUTE CARRIER FAMILY 25 (MITOCHONDRIAL CARRIER PHOSPHATE CARRIER), MEMBER 3, LIKE-RELATED-RELATED"/>
    <property type="match status" value="1"/>
</dbReference>
<evidence type="ECO:0000256" key="8">
    <source>
        <dbReference type="ARBA" id="ARBA00023128"/>
    </source>
</evidence>
<evidence type="ECO:0000256" key="6">
    <source>
        <dbReference type="ARBA" id="ARBA00022792"/>
    </source>
</evidence>
<dbReference type="GO" id="GO:0005315">
    <property type="term" value="F:phosphate transmembrane transporter activity"/>
    <property type="evidence" value="ECO:0007669"/>
    <property type="project" value="InterPro"/>
</dbReference>
<dbReference type="EMBL" id="CAICTM010001155">
    <property type="protein sequence ID" value="CAB9521028.1"/>
    <property type="molecule type" value="Genomic_DNA"/>
</dbReference>
<dbReference type="Pfam" id="PF00153">
    <property type="entry name" value="Mito_carr"/>
    <property type="match status" value="3"/>
</dbReference>
<dbReference type="Gene3D" id="1.50.40.10">
    <property type="entry name" value="Mitochondrial carrier domain"/>
    <property type="match status" value="1"/>
</dbReference>
<evidence type="ECO:0000256" key="2">
    <source>
        <dbReference type="ARBA" id="ARBA00006375"/>
    </source>
</evidence>
<protein>
    <submittedName>
        <fullName evidence="12">Substrate carrier family protein N</fullName>
    </submittedName>
</protein>
<dbReference type="PANTHER" id="PTHR45671:SF12">
    <property type="entry name" value="MITOCHONDRIAL PHOSPHATE CARRIER PROTEIN"/>
    <property type="match status" value="1"/>
</dbReference>
<gene>
    <name evidence="12" type="ORF">SEMRO_1157_G247320.1</name>
</gene>
<dbReference type="PROSITE" id="PS50920">
    <property type="entry name" value="SOLCAR"/>
    <property type="match status" value="3"/>
</dbReference>